<evidence type="ECO:0000259" key="4">
    <source>
        <dbReference type="PROSITE" id="PS50893"/>
    </source>
</evidence>
<dbReference type="SUPFAM" id="SSF52540">
    <property type="entry name" value="P-loop containing nucleoside triphosphate hydrolases"/>
    <property type="match status" value="1"/>
</dbReference>
<keyword evidence="2" id="KW-0547">Nucleotide-binding</keyword>
<dbReference type="CDD" id="cd03257">
    <property type="entry name" value="ABC_NikE_OppD_transporters"/>
    <property type="match status" value="1"/>
</dbReference>
<dbReference type="AlphaFoldDB" id="X1KCT0"/>
<dbReference type="InterPro" id="IPR050319">
    <property type="entry name" value="ABC_transp_ATP-bind"/>
</dbReference>
<keyword evidence="3" id="KW-0067">ATP-binding</keyword>
<dbReference type="Pfam" id="PF00005">
    <property type="entry name" value="ABC_tran"/>
    <property type="match status" value="1"/>
</dbReference>
<dbReference type="FunFam" id="3.40.50.300:FF:000016">
    <property type="entry name" value="Oligopeptide ABC transporter ATP-binding component"/>
    <property type="match status" value="1"/>
</dbReference>
<comment type="caution">
    <text evidence="5">The sequence shown here is derived from an EMBL/GenBank/DDBJ whole genome shotgun (WGS) entry which is preliminary data.</text>
</comment>
<dbReference type="PROSITE" id="PS50893">
    <property type="entry name" value="ABC_TRANSPORTER_2"/>
    <property type="match status" value="1"/>
</dbReference>
<dbReference type="PANTHER" id="PTHR43776:SF8">
    <property type="entry name" value="ABC TRANSPORTER, ATP-BINDING PROTEIN"/>
    <property type="match status" value="1"/>
</dbReference>
<keyword evidence="1" id="KW-0813">Transport</keyword>
<evidence type="ECO:0000256" key="1">
    <source>
        <dbReference type="ARBA" id="ARBA00022448"/>
    </source>
</evidence>
<dbReference type="GO" id="GO:0055085">
    <property type="term" value="P:transmembrane transport"/>
    <property type="evidence" value="ECO:0007669"/>
    <property type="project" value="UniProtKB-ARBA"/>
</dbReference>
<dbReference type="EMBL" id="BARV01005894">
    <property type="protein sequence ID" value="GAI04852.1"/>
    <property type="molecule type" value="Genomic_DNA"/>
</dbReference>
<dbReference type="InterPro" id="IPR003593">
    <property type="entry name" value="AAA+_ATPase"/>
</dbReference>
<accession>X1KCT0</accession>
<proteinExistence type="predicted"/>
<sequence>VLPSQDVVHAVDGVSFSINKGETLGLVGESGCGKTTIGRCLLRLIEYSDGEVLFKEKDIKQLNNEELRSIRKEMQIIFQDPFSSLDPRKTVFQLVSEPFIVHKLGNKKTVKDKTLEVLKSVGLEKEDIIYKYPHELDGGRCQRVGIARALSMGPKFIVCDEPVSNLDVSLQAQILNLLMDMQKKYSLTYLFISHNIAVIKHISDYVIVMYLGKIMESAKKDELFNKHFHPYTKALFAAVPSPFFFHILF</sequence>
<dbReference type="PANTHER" id="PTHR43776">
    <property type="entry name" value="TRANSPORT ATP-BINDING PROTEIN"/>
    <property type="match status" value="1"/>
</dbReference>
<feature type="domain" description="ABC transporter" evidence="4">
    <location>
        <begin position="2"/>
        <end position="236"/>
    </location>
</feature>
<feature type="non-terminal residue" evidence="5">
    <location>
        <position position="1"/>
    </location>
</feature>
<dbReference type="GO" id="GO:0005524">
    <property type="term" value="F:ATP binding"/>
    <property type="evidence" value="ECO:0007669"/>
    <property type="project" value="UniProtKB-KW"/>
</dbReference>
<protein>
    <recommendedName>
        <fullName evidence="4">ABC transporter domain-containing protein</fullName>
    </recommendedName>
</protein>
<gene>
    <name evidence="5" type="ORF">S06H3_11992</name>
</gene>
<dbReference type="Gene3D" id="3.40.50.300">
    <property type="entry name" value="P-loop containing nucleotide triphosphate hydrolases"/>
    <property type="match status" value="1"/>
</dbReference>
<evidence type="ECO:0000313" key="5">
    <source>
        <dbReference type="EMBL" id="GAI04852.1"/>
    </source>
</evidence>
<evidence type="ECO:0000256" key="2">
    <source>
        <dbReference type="ARBA" id="ARBA00022741"/>
    </source>
</evidence>
<dbReference type="GO" id="GO:0016887">
    <property type="term" value="F:ATP hydrolysis activity"/>
    <property type="evidence" value="ECO:0007669"/>
    <property type="project" value="InterPro"/>
</dbReference>
<reference evidence="5" key="1">
    <citation type="journal article" date="2014" name="Front. Microbiol.">
        <title>High frequency of phylogenetically diverse reductive dehalogenase-homologous genes in deep subseafloor sedimentary metagenomes.</title>
        <authorList>
            <person name="Kawai M."/>
            <person name="Futagami T."/>
            <person name="Toyoda A."/>
            <person name="Takaki Y."/>
            <person name="Nishi S."/>
            <person name="Hori S."/>
            <person name="Arai W."/>
            <person name="Tsubouchi T."/>
            <person name="Morono Y."/>
            <person name="Uchiyama I."/>
            <person name="Ito T."/>
            <person name="Fujiyama A."/>
            <person name="Inagaki F."/>
            <person name="Takami H."/>
        </authorList>
    </citation>
    <scope>NUCLEOTIDE SEQUENCE</scope>
    <source>
        <strain evidence="5">Expedition CK06-06</strain>
    </source>
</reference>
<dbReference type="InterPro" id="IPR003439">
    <property type="entry name" value="ABC_transporter-like_ATP-bd"/>
</dbReference>
<name>X1KCT0_9ZZZZ</name>
<dbReference type="InterPro" id="IPR027417">
    <property type="entry name" value="P-loop_NTPase"/>
</dbReference>
<organism evidence="5">
    <name type="scientific">marine sediment metagenome</name>
    <dbReference type="NCBI Taxonomy" id="412755"/>
    <lineage>
        <taxon>unclassified sequences</taxon>
        <taxon>metagenomes</taxon>
        <taxon>ecological metagenomes</taxon>
    </lineage>
</organism>
<dbReference type="SMART" id="SM00382">
    <property type="entry name" value="AAA"/>
    <property type="match status" value="1"/>
</dbReference>
<evidence type="ECO:0000256" key="3">
    <source>
        <dbReference type="ARBA" id="ARBA00022840"/>
    </source>
</evidence>